<feature type="signal peptide" evidence="2">
    <location>
        <begin position="1"/>
        <end position="21"/>
    </location>
</feature>
<dbReference type="Pfam" id="PF12836">
    <property type="entry name" value="HHH_3"/>
    <property type="match status" value="1"/>
</dbReference>
<dbReference type="HOGENOM" id="CLU_052011_4_0_4"/>
<feature type="region of interest" description="Disordered" evidence="1">
    <location>
        <begin position="82"/>
        <end position="114"/>
    </location>
</feature>
<dbReference type="GO" id="GO:0015628">
    <property type="term" value="P:protein secretion by the type II secretion system"/>
    <property type="evidence" value="ECO:0007669"/>
    <property type="project" value="TreeGrafter"/>
</dbReference>
<organism evidence="3 4">
    <name type="scientific">Neisseria shayeganii 871</name>
    <dbReference type="NCBI Taxonomy" id="1032488"/>
    <lineage>
        <taxon>Bacteria</taxon>
        <taxon>Pseudomonadati</taxon>
        <taxon>Pseudomonadota</taxon>
        <taxon>Betaproteobacteria</taxon>
        <taxon>Neisseriales</taxon>
        <taxon>Neisseriaceae</taxon>
        <taxon>Neisseria</taxon>
    </lineage>
</organism>
<name>G4CHB9_9NEIS</name>
<keyword evidence="4" id="KW-1185">Reference proteome</keyword>
<proteinExistence type="predicted"/>
<evidence type="ECO:0000256" key="2">
    <source>
        <dbReference type="SAM" id="SignalP"/>
    </source>
</evidence>
<dbReference type="Proteomes" id="UP000003019">
    <property type="component" value="Unassembled WGS sequence"/>
</dbReference>
<dbReference type="PATRIC" id="fig|1032488.3.peg.944"/>
<feature type="chain" id="PRO_5003462085" evidence="2">
    <location>
        <begin position="22"/>
        <end position="114"/>
    </location>
</feature>
<dbReference type="PANTHER" id="PTHR21180:SF32">
    <property type="entry name" value="ENDONUCLEASE_EXONUCLEASE_PHOSPHATASE FAMILY DOMAIN-CONTAINING PROTEIN 1"/>
    <property type="match status" value="1"/>
</dbReference>
<accession>G4CHB9</accession>
<protein>
    <submittedName>
        <fullName evidence="3">DNA topoisomerase TopA</fullName>
        <ecNumber evidence="3">5.99.1.2</ecNumber>
    </submittedName>
</protein>
<dbReference type="Gene3D" id="1.10.150.280">
    <property type="entry name" value="AF1531-like domain"/>
    <property type="match status" value="1"/>
</dbReference>
<keyword evidence="3" id="KW-0413">Isomerase</keyword>
<reference evidence="3 4" key="1">
    <citation type="submission" date="2011-05" db="EMBL/GenBank/DDBJ databases">
        <authorList>
            <person name="Muzny D."/>
            <person name="Qin X."/>
            <person name="Deng J."/>
            <person name="Jiang H."/>
            <person name="Liu Y."/>
            <person name="Qu J."/>
            <person name="Song X.-Z."/>
            <person name="Zhang L."/>
            <person name="Thornton R."/>
            <person name="Coyle M."/>
            <person name="Francisco L."/>
            <person name="Jackson L."/>
            <person name="Javaid M."/>
            <person name="Korchina V."/>
            <person name="Kovar C."/>
            <person name="Mata R."/>
            <person name="Mathew T."/>
            <person name="Ngo R."/>
            <person name="Nguyen L."/>
            <person name="Nguyen N."/>
            <person name="Okwuonu G."/>
            <person name="Ongeri F."/>
            <person name="Pham C."/>
            <person name="Simmons D."/>
            <person name="Wilczek-Boney K."/>
            <person name="Hale W."/>
            <person name="Jakkamsetti A."/>
            <person name="Pham P."/>
            <person name="Ruth R."/>
            <person name="San Lucas F."/>
            <person name="Warren J."/>
            <person name="Zhang J."/>
            <person name="Zhao Z."/>
            <person name="Zhou C."/>
            <person name="Zhu D."/>
            <person name="Lee S."/>
            <person name="Bess C."/>
            <person name="Blankenburg K."/>
            <person name="Forbes L."/>
            <person name="Fu Q."/>
            <person name="Gubbala S."/>
            <person name="Hirani K."/>
            <person name="Jayaseelan J.C."/>
            <person name="Lara F."/>
            <person name="Munidasa M."/>
            <person name="Palculict T."/>
            <person name="Patil S."/>
            <person name="Pu L.-L."/>
            <person name="Saada N."/>
            <person name="Tang L."/>
            <person name="Weissenberger G."/>
            <person name="Zhu Y."/>
            <person name="Hemphill L."/>
            <person name="Shang Y."/>
            <person name="Youmans B."/>
            <person name="Ayvaz T."/>
            <person name="Ross M."/>
            <person name="Santibanez J."/>
            <person name="Aqrawi P."/>
            <person name="Gross S."/>
            <person name="Joshi V."/>
            <person name="Fowler G."/>
            <person name="Nazareth L."/>
            <person name="Reid J."/>
            <person name="Worley K."/>
            <person name="Petrosino J."/>
            <person name="Highlander S."/>
            <person name="Gibbs R."/>
        </authorList>
    </citation>
    <scope>NUCLEOTIDE SEQUENCE [LARGE SCALE GENOMIC DNA]</scope>
    <source>
        <strain evidence="3 4">871</strain>
    </source>
</reference>
<dbReference type="GO" id="GO:0016853">
    <property type="term" value="F:isomerase activity"/>
    <property type="evidence" value="ECO:0007669"/>
    <property type="project" value="UniProtKB-KW"/>
</dbReference>
<keyword evidence="2" id="KW-0732">Signal</keyword>
<dbReference type="InterPro" id="IPR010994">
    <property type="entry name" value="RuvA_2-like"/>
</dbReference>
<gene>
    <name evidence="3" type="primary">topA</name>
    <name evidence="3" type="ORF">HMPREF9371_1008</name>
</gene>
<dbReference type="InterPro" id="IPR051675">
    <property type="entry name" value="Endo/Exo/Phosphatase_dom_1"/>
</dbReference>
<dbReference type="STRING" id="1032488.HMPREF9371_1008"/>
<feature type="compositionally biased region" description="Low complexity" evidence="1">
    <location>
        <begin position="88"/>
        <end position="114"/>
    </location>
</feature>
<comment type="caution">
    <text evidence="3">The sequence shown here is derived from an EMBL/GenBank/DDBJ whole genome shotgun (WGS) entry which is preliminary data.</text>
</comment>
<dbReference type="InterPro" id="IPR004509">
    <property type="entry name" value="Competence_ComEA_HhH"/>
</dbReference>
<evidence type="ECO:0000256" key="1">
    <source>
        <dbReference type="SAM" id="MobiDB-lite"/>
    </source>
</evidence>
<evidence type="ECO:0000313" key="3">
    <source>
        <dbReference type="EMBL" id="EGY52777.1"/>
    </source>
</evidence>
<dbReference type="EMBL" id="AGAY01000035">
    <property type="protein sequence ID" value="EGY52777.1"/>
    <property type="molecule type" value="Genomic_DNA"/>
</dbReference>
<dbReference type="SUPFAM" id="SSF47781">
    <property type="entry name" value="RuvA domain 2-like"/>
    <property type="match status" value="1"/>
</dbReference>
<dbReference type="NCBIfam" id="TIGR00426">
    <property type="entry name" value="competence protein ComEA helix-hairpin-helix repeat region"/>
    <property type="match status" value="1"/>
</dbReference>
<dbReference type="GO" id="GO:0015627">
    <property type="term" value="C:type II protein secretion system complex"/>
    <property type="evidence" value="ECO:0007669"/>
    <property type="project" value="TreeGrafter"/>
</dbReference>
<dbReference type="AlphaFoldDB" id="G4CHB9"/>
<dbReference type="PANTHER" id="PTHR21180">
    <property type="entry name" value="ENDONUCLEASE/EXONUCLEASE/PHOSPHATASE FAMILY DOMAIN-CONTAINING PROTEIN 1"/>
    <property type="match status" value="1"/>
</dbReference>
<dbReference type="EC" id="5.99.1.2" evidence="3"/>
<sequence>MAMKKLLFMLFTLLNVSLLWAQVNINTATAQELQTLNGIGPAKANAIIEYRNANGPFKSVEELKNVRGIGSGVTFQRISEQVTVGGSAAQRPPAQPATRPNNRPAAQQPAAAKP</sequence>
<evidence type="ECO:0000313" key="4">
    <source>
        <dbReference type="Proteomes" id="UP000003019"/>
    </source>
</evidence>